<dbReference type="PROSITE" id="PS00629">
    <property type="entry name" value="IMP_1"/>
    <property type="match status" value="1"/>
</dbReference>
<feature type="binding site" evidence="6">
    <location>
        <position position="289"/>
    </location>
    <ligand>
        <name>Mg(2+)</name>
        <dbReference type="ChEBI" id="CHEBI:18420"/>
        <label>1</label>
        <note>catalytic</note>
    </ligand>
</feature>
<dbReference type="InterPro" id="IPR051090">
    <property type="entry name" value="Inositol_monoP_superfamily"/>
</dbReference>
<evidence type="ECO:0000256" key="5">
    <source>
        <dbReference type="ARBA" id="ARBA00022842"/>
    </source>
</evidence>
<keyword evidence="3 6" id="KW-0479">Metal-binding</keyword>
<evidence type="ECO:0000256" key="2">
    <source>
        <dbReference type="ARBA" id="ARBA00009759"/>
    </source>
</evidence>
<dbReference type="InterPro" id="IPR000760">
    <property type="entry name" value="Inositol_monophosphatase-like"/>
</dbReference>
<dbReference type="Proteomes" id="UP000265515">
    <property type="component" value="Unassembled WGS sequence"/>
</dbReference>
<dbReference type="CDD" id="cd01641">
    <property type="entry name" value="Bacterial_IMPase_like_1"/>
    <property type="match status" value="1"/>
</dbReference>
<name>A0A388M6H4_CHABU</name>
<dbReference type="SUPFAM" id="SSF56655">
    <property type="entry name" value="Carbohydrate phosphatase"/>
    <property type="match status" value="1"/>
</dbReference>
<evidence type="ECO:0000313" key="9">
    <source>
        <dbReference type="Proteomes" id="UP000265515"/>
    </source>
</evidence>
<comment type="similarity">
    <text evidence="2">Belongs to the inositol monophosphatase superfamily.</text>
</comment>
<evidence type="ECO:0000256" key="7">
    <source>
        <dbReference type="SAM" id="MobiDB-lite"/>
    </source>
</evidence>
<feature type="region of interest" description="Disordered" evidence="7">
    <location>
        <begin position="138"/>
        <end position="158"/>
    </location>
</feature>
<gene>
    <name evidence="8" type="ORF">CBR_g50245</name>
</gene>
<dbReference type="Gramene" id="GBG90151">
    <property type="protein sequence ID" value="GBG90151"/>
    <property type="gene ID" value="CBR_g50245"/>
</dbReference>
<comment type="cofactor">
    <cofactor evidence="1 6">
        <name>Mg(2+)</name>
        <dbReference type="ChEBI" id="CHEBI:18420"/>
    </cofactor>
</comment>
<keyword evidence="9" id="KW-1185">Reference proteome</keyword>
<organism evidence="8 9">
    <name type="scientific">Chara braunii</name>
    <name type="common">Braun's stonewort</name>
    <dbReference type="NCBI Taxonomy" id="69332"/>
    <lineage>
        <taxon>Eukaryota</taxon>
        <taxon>Viridiplantae</taxon>
        <taxon>Streptophyta</taxon>
        <taxon>Charophyceae</taxon>
        <taxon>Charales</taxon>
        <taxon>Characeae</taxon>
        <taxon>Chara</taxon>
    </lineage>
</organism>
<evidence type="ECO:0000313" key="8">
    <source>
        <dbReference type="EMBL" id="GBG90151.1"/>
    </source>
</evidence>
<dbReference type="EMBL" id="BFEA01000790">
    <property type="protein sequence ID" value="GBG90151.1"/>
    <property type="molecule type" value="Genomic_DNA"/>
</dbReference>
<dbReference type="STRING" id="69332.A0A388M6H4"/>
<dbReference type="AlphaFoldDB" id="A0A388M6H4"/>
<accession>A0A388M6H4</accession>
<dbReference type="GO" id="GO:0046872">
    <property type="term" value="F:metal ion binding"/>
    <property type="evidence" value="ECO:0007669"/>
    <property type="project" value="UniProtKB-KW"/>
</dbReference>
<dbReference type="PANTHER" id="PTHR43200">
    <property type="entry name" value="PHOSPHATASE"/>
    <property type="match status" value="1"/>
</dbReference>
<protein>
    <recommendedName>
        <fullName evidence="10">Histidinol-phosphatase</fullName>
    </recommendedName>
</protein>
<feature type="binding site" evidence="6">
    <location>
        <position position="271"/>
    </location>
    <ligand>
        <name>Mg(2+)</name>
        <dbReference type="ChEBI" id="CHEBI:18420"/>
        <label>1</label>
        <note>catalytic</note>
    </ligand>
</feature>
<dbReference type="OrthoDB" id="10254945at2759"/>
<reference evidence="8 9" key="1">
    <citation type="journal article" date="2018" name="Cell">
        <title>The Chara Genome: Secondary Complexity and Implications for Plant Terrestrialization.</title>
        <authorList>
            <person name="Nishiyama T."/>
            <person name="Sakayama H."/>
            <person name="Vries J.D."/>
            <person name="Buschmann H."/>
            <person name="Saint-Marcoux D."/>
            <person name="Ullrich K.K."/>
            <person name="Haas F.B."/>
            <person name="Vanderstraeten L."/>
            <person name="Becker D."/>
            <person name="Lang D."/>
            <person name="Vosolsobe S."/>
            <person name="Rombauts S."/>
            <person name="Wilhelmsson P.K.I."/>
            <person name="Janitza P."/>
            <person name="Kern R."/>
            <person name="Heyl A."/>
            <person name="Rumpler F."/>
            <person name="Villalobos L.I.A.C."/>
            <person name="Clay J.M."/>
            <person name="Skokan R."/>
            <person name="Toyoda A."/>
            <person name="Suzuki Y."/>
            <person name="Kagoshima H."/>
            <person name="Schijlen E."/>
            <person name="Tajeshwar N."/>
            <person name="Catarino B."/>
            <person name="Hetherington A.J."/>
            <person name="Saltykova A."/>
            <person name="Bonnot C."/>
            <person name="Breuninger H."/>
            <person name="Symeonidi A."/>
            <person name="Radhakrishnan G.V."/>
            <person name="Van Nieuwerburgh F."/>
            <person name="Deforce D."/>
            <person name="Chang C."/>
            <person name="Karol K.G."/>
            <person name="Hedrich R."/>
            <person name="Ulvskov P."/>
            <person name="Glockner G."/>
            <person name="Delwiche C.F."/>
            <person name="Petrasek J."/>
            <person name="Van de Peer Y."/>
            <person name="Friml J."/>
            <person name="Beilby M."/>
            <person name="Dolan L."/>
            <person name="Kohara Y."/>
            <person name="Sugano S."/>
            <person name="Fujiyama A."/>
            <person name="Delaux P.-M."/>
            <person name="Quint M."/>
            <person name="TheiBen G."/>
            <person name="Hagemann M."/>
            <person name="Harholt J."/>
            <person name="Dunand C."/>
            <person name="Zachgo S."/>
            <person name="Langdale J."/>
            <person name="Maumus F."/>
            <person name="Straeten D.V.D."/>
            <person name="Gould S.B."/>
            <person name="Rensing S.A."/>
        </authorList>
    </citation>
    <scope>NUCLEOTIDE SEQUENCE [LARGE SCALE GENOMIC DNA]</scope>
    <source>
        <strain evidence="8 9">S276</strain>
    </source>
</reference>
<keyword evidence="4" id="KW-0378">Hydrolase</keyword>
<dbReference type="GO" id="GO:0000105">
    <property type="term" value="P:L-histidine biosynthetic process"/>
    <property type="evidence" value="ECO:0007669"/>
    <property type="project" value="TreeGrafter"/>
</dbReference>
<dbReference type="Pfam" id="PF00459">
    <property type="entry name" value="Inositol_P"/>
    <property type="match status" value="2"/>
</dbReference>
<dbReference type="Gene3D" id="3.40.190.80">
    <property type="match status" value="1"/>
</dbReference>
<dbReference type="FunFam" id="3.40.190.80:FF:000013">
    <property type="entry name" value="Inositol monophosphatase"/>
    <property type="match status" value="1"/>
</dbReference>
<evidence type="ECO:0000256" key="1">
    <source>
        <dbReference type="ARBA" id="ARBA00001946"/>
    </source>
</evidence>
<keyword evidence="5 6" id="KW-0460">Magnesium</keyword>
<evidence type="ECO:0000256" key="4">
    <source>
        <dbReference type="ARBA" id="ARBA00022801"/>
    </source>
</evidence>
<evidence type="ECO:0008006" key="10">
    <source>
        <dbReference type="Google" id="ProtNLM"/>
    </source>
</evidence>
<evidence type="ECO:0000256" key="6">
    <source>
        <dbReference type="PIRSR" id="PIRSR600760-2"/>
    </source>
</evidence>
<feature type="binding site" evidence="6">
    <location>
        <position position="386"/>
    </location>
    <ligand>
        <name>Mg(2+)</name>
        <dbReference type="ChEBI" id="CHEBI:18420"/>
        <label>1</label>
        <note>catalytic</note>
    </ligand>
</feature>
<dbReference type="PANTHER" id="PTHR43200:SF6">
    <property type="entry name" value="3'(2'),5'-BISPHOSPHATE NUCLEOTIDASE"/>
    <property type="match status" value="1"/>
</dbReference>
<feature type="binding site" evidence="6">
    <location>
        <position position="291"/>
    </location>
    <ligand>
        <name>Mg(2+)</name>
        <dbReference type="ChEBI" id="CHEBI:18420"/>
        <label>1</label>
        <note>catalytic</note>
    </ligand>
</feature>
<sequence>MTSTIASTSPLPSSISMQTCTTLPQRGILRTFPNITWSTKRSGGSSGSGACLATDRCAESQTCGASLHLFHPYDLSPESKLLFTRRLHLHRHPRACSLTSSATRRNTSVSVQLSSRHSSRFSRVLLCGHSWTSFSEAQPRPSFSKANGRPMASDDLRRDGECGTRAQLAAPGGEVVYCRSAREGSNVGTTTTSDAVESSKPLSDTELFEFASVANRLADEAGEIISKFFRSRLMIENKLDMSPVTVADRMAEEAMRKILSSTYPTHAIFGEEHGLSMVSGDAKFVWVLDPIDGTKSFITGKPLFGTLISLLHNGIPVSLCNITGLYYYGLLYATSPHMFSGETEKAFVRIRDEVRTPLYGCDCYAYGLLAAGFVDLVVEADMKPYDYMALVPVVKGAGGVITDWEGNEFQWSANRLPASEAPGEVLAAGSPTIHAQALEVLAWRSSPSMPSNISGFGSQDSC</sequence>
<dbReference type="PRINTS" id="PR00377">
    <property type="entry name" value="IMPHPHTASES"/>
</dbReference>
<dbReference type="InterPro" id="IPR020583">
    <property type="entry name" value="Inositol_monoP_metal-BS"/>
</dbReference>
<evidence type="ECO:0000256" key="3">
    <source>
        <dbReference type="ARBA" id="ARBA00022723"/>
    </source>
</evidence>
<feature type="binding site" evidence="6">
    <location>
        <position position="292"/>
    </location>
    <ligand>
        <name>Mg(2+)</name>
        <dbReference type="ChEBI" id="CHEBI:18420"/>
        <label>1</label>
        <note>catalytic</note>
    </ligand>
</feature>
<dbReference type="GO" id="GO:0016791">
    <property type="term" value="F:phosphatase activity"/>
    <property type="evidence" value="ECO:0007669"/>
    <property type="project" value="UniProtKB-ARBA"/>
</dbReference>
<dbReference type="Gene3D" id="3.30.540.10">
    <property type="entry name" value="Fructose-1,6-Bisphosphatase, subunit A, domain 1"/>
    <property type="match status" value="1"/>
</dbReference>
<comment type="caution">
    <text evidence="8">The sequence shown here is derived from an EMBL/GenBank/DDBJ whole genome shotgun (WGS) entry which is preliminary data.</text>
</comment>
<proteinExistence type="inferred from homology"/>